<dbReference type="GO" id="GO:0003700">
    <property type="term" value="F:DNA-binding transcription factor activity"/>
    <property type="evidence" value="ECO:0007669"/>
    <property type="project" value="InterPro"/>
</dbReference>
<dbReference type="SUPFAM" id="SSF46785">
    <property type="entry name" value="Winged helix' DNA-binding domain"/>
    <property type="match status" value="1"/>
</dbReference>
<dbReference type="PROSITE" id="PS50995">
    <property type="entry name" value="HTH_MARR_2"/>
    <property type="match status" value="1"/>
</dbReference>
<evidence type="ECO:0000259" key="1">
    <source>
        <dbReference type="PROSITE" id="PS50995"/>
    </source>
</evidence>
<sequence length="178" mass="19027">MLRTFDGDPADEGAELPVEALAAEARSISDDPAHAADAGLDDAVITLRSLVRAVERYRTSVSSSTGVGTTESQALSYLLVHGDRGQSELARELTLTSSAATALVDRLERHGVAERVRHPSDRRRTIIRLTHQGEQLADRVHQPLYASLGRVDAADLPAVSRWMGVIADGLLGVRAGLA</sequence>
<feature type="domain" description="HTH marR-type" evidence="1">
    <location>
        <begin position="40"/>
        <end position="168"/>
    </location>
</feature>
<dbReference type="InterPro" id="IPR000835">
    <property type="entry name" value="HTH_MarR-typ"/>
</dbReference>
<name>A0A1H9G599_9ACTN</name>
<dbReference type="RefSeq" id="WP_091179403.1">
    <property type="nucleotide sequence ID" value="NZ_FOFA01000003.1"/>
</dbReference>
<dbReference type="OrthoDB" id="162531at2"/>
<accession>A0A1H9G599</accession>
<dbReference type="InterPro" id="IPR036388">
    <property type="entry name" value="WH-like_DNA-bd_sf"/>
</dbReference>
<dbReference type="GO" id="GO:0006950">
    <property type="term" value="P:response to stress"/>
    <property type="evidence" value="ECO:0007669"/>
    <property type="project" value="TreeGrafter"/>
</dbReference>
<dbReference type="PANTHER" id="PTHR33164">
    <property type="entry name" value="TRANSCRIPTIONAL REGULATOR, MARR FAMILY"/>
    <property type="match status" value="1"/>
</dbReference>
<dbReference type="Gene3D" id="1.10.10.10">
    <property type="entry name" value="Winged helix-like DNA-binding domain superfamily/Winged helix DNA-binding domain"/>
    <property type="match status" value="1"/>
</dbReference>
<organism evidence="2 3">
    <name type="scientific">Microlunatus flavus</name>
    <dbReference type="NCBI Taxonomy" id="1036181"/>
    <lineage>
        <taxon>Bacteria</taxon>
        <taxon>Bacillati</taxon>
        <taxon>Actinomycetota</taxon>
        <taxon>Actinomycetes</taxon>
        <taxon>Propionibacteriales</taxon>
        <taxon>Propionibacteriaceae</taxon>
        <taxon>Microlunatus</taxon>
    </lineage>
</organism>
<dbReference type="PANTHER" id="PTHR33164:SF43">
    <property type="entry name" value="HTH-TYPE TRANSCRIPTIONAL REPRESSOR YETL"/>
    <property type="match status" value="1"/>
</dbReference>
<dbReference type="STRING" id="1036181.SAMN05421756_103501"/>
<dbReference type="SMART" id="SM00347">
    <property type="entry name" value="HTH_MARR"/>
    <property type="match status" value="1"/>
</dbReference>
<reference evidence="3" key="1">
    <citation type="submission" date="2016-10" db="EMBL/GenBank/DDBJ databases">
        <authorList>
            <person name="Varghese N."/>
            <person name="Submissions S."/>
        </authorList>
    </citation>
    <scope>NUCLEOTIDE SEQUENCE [LARGE SCALE GENOMIC DNA]</scope>
    <source>
        <strain evidence="3">CGMCC 4.6856</strain>
    </source>
</reference>
<evidence type="ECO:0000313" key="3">
    <source>
        <dbReference type="Proteomes" id="UP000198504"/>
    </source>
</evidence>
<dbReference type="AlphaFoldDB" id="A0A1H9G599"/>
<dbReference type="Pfam" id="PF12802">
    <property type="entry name" value="MarR_2"/>
    <property type="match status" value="1"/>
</dbReference>
<dbReference type="InterPro" id="IPR039422">
    <property type="entry name" value="MarR/SlyA-like"/>
</dbReference>
<keyword evidence="3" id="KW-1185">Reference proteome</keyword>
<dbReference type="Proteomes" id="UP000198504">
    <property type="component" value="Unassembled WGS sequence"/>
</dbReference>
<protein>
    <submittedName>
        <fullName evidence="2">DNA-binding transcriptional regulator, MarR family</fullName>
    </submittedName>
</protein>
<gene>
    <name evidence="2" type="ORF">SAMN05421756_103501</name>
</gene>
<evidence type="ECO:0000313" key="2">
    <source>
        <dbReference type="EMBL" id="SEQ45287.1"/>
    </source>
</evidence>
<dbReference type="InterPro" id="IPR036390">
    <property type="entry name" value="WH_DNA-bd_sf"/>
</dbReference>
<dbReference type="GO" id="GO:0003677">
    <property type="term" value="F:DNA binding"/>
    <property type="evidence" value="ECO:0007669"/>
    <property type="project" value="UniProtKB-KW"/>
</dbReference>
<proteinExistence type="predicted"/>
<dbReference type="EMBL" id="FOFA01000003">
    <property type="protein sequence ID" value="SEQ45287.1"/>
    <property type="molecule type" value="Genomic_DNA"/>
</dbReference>
<keyword evidence="2" id="KW-0238">DNA-binding</keyword>
<dbReference type="PRINTS" id="PR00598">
    <property type="entry name" value="HTHMARR"/>
</dbReference>